<reference evidence="2 3" key="1">
    <citation type="submission" date="2005-09" db="EMBL/GenBank/DDBJ databases">
        <authorList>
            <person name="Mural R.J."/>
            <person name="Li P.W."/>
            <person name="Adams M.D."/>
            <person name="Amanatides P.G."/>
            <person name="Baden-Tillson H."/>
            <person name="Barnstead M."/>
            <person name="Chin S.H."/>
            <person name="Dew I."/>
            <person name="Evans C.A."/>
            <person name="Ferriera S."/>
            <person name="Flanigan M."/>
            <person name="Fosler C."/>
            <person name="Glodek A."/>
            <person name="Gu Z."/>
            <person name="Holt R.A."/>
            <person name="Jennings D."/>
            <person name="Kraft C.L."/>
            <person name="Lu F."/>
            <person name="Nguyen T."/>
            <person name="Nusskern D.R."/>
            <person name="Pfannkoch C.M."/>
            <person name="Sitter C."/>
            <person name="Sutton G.G."/>
            <person name="Venter J.C."/>
            <person name="Wang Z."/>
            <person name="Woodage T."/>
            <person name="Zheng X.H."/>
            <person name="Zhong F."/>
        </authorList>
    </citation>
    <scope>NUCLEOTIDE SEQUENCE [LARGE SCALE GENOMIC DNA]</scope>
    <source>
        <strain>BN</strain>
        <strain evidence="3">Sprague-Dawley</strain>
    </source>
</reference>
<evidence type="ECO:0000313" key="3">
    <source>
        <dbReference type="Proteomes" id="UP000234681"/>
    </source>
</evidence>
<evidence type="ECO:0000256" key="1">
    <source>
        <dbReference type="SAM" id="MobiDB-lite"/>
    </source>
</evidence>
<dbReference type="EMBL" id="CH474104">
    <property type="protein sequence ID" value="EDL84826.1"/>
    <property type="molecule type" value="Genomic_DNA"/>
</dbReference>
<sequence>MSPPLKTDQKKKGDREVGREPNPSSPTELKQRQKSWQEEREGS</sequence>
<feature type="non-terminal residue" evidence="2">
    <location>
        <position position="43"/>
    </location>
</feature>
<name>A6KSG6_RAT</name>
<gene>
    <name evidence="2" type="ORF">rCG_42462</name>
</gene>
<feature type="compositionally biased region" description="Basic and acidic residues" evidence="1">
    <location>
        <begin position="7"/>
        <end position="19"/>
    </location>
</feature>
<accession>A6KSG6</accession>
<organism evidence="2 3">
    <name type="scientific">Rattus norvegicus</name>
    <name type="common">Rat</name>
    <dbReference type="NCBI Taxonomy" id="10116"/>
    <lineage>
        <taxon>Eukaryota</taxon>
        <taxon>Metazoa</taxon>
        <taxon>Chordata</taxon>
        <taxon>Craniata</taxon>
        <taxon>Vertebrata</taxon>
        <taxon>Euteleostomi</taxon>
        <taxon>Mammalia</taxon>
        <taxon>Eutheria</taxon>
        <taxon>Euarchontoglires</taxon>
        <taxon>Glires</taxon>
        <taxon>Rodentia</taxon>
        <taxon>Myomorpha</taxon>
        <taxon>Muroidea</taxon>
        <taxon>Muridae</taxon>
        <taxon>Murinae</taxon>
        <taxon>Rattus</taxon>
    </lineage>
</organism>
<dbReference type="AlphaFoldDB" id="A6KSG6"/>
<feature type="compositionally biased region" description="Basic and acidic residues" evidence="1">
    <location>
        <begin position="29"/>
        <end position="43"/>
    </location>
</feature>
<dbReference type="Proteomes" id="UP000234681">
    <property type="component" value="Chromosome 7"/>
</dbReference>
<protein>
    <submittedName>
        <fullName evidence="2">RCG42462</fullName>
    </submittedName>
</protein>
<proteinExistence type="predicted"/>
<evidence type="ECO:0000313" key="2">
    <source>
        <dbReference type="EMBL" id="EDL84826.1"/>
    </source>
</evidence>
<feature type="region of interest" description="Disordered" evidence="1">
    <location>
        <begin position="1"/>
        <end position="43"/>
    </location>
</feature>